<protein>
    <recommendedName>
        <fullName evidence="7 11">Ribosomal RNA large subunit methyltransferase E</fullName>
        <ecNumber evidence="6 11">2.1.1.166</ecNumber>
    </recommendedName>
    <alternativeName>
        <fullName evidence="9 11">23S rRNA Um2552 methyltransferase</fullName>
    </alternativeName>
    <alternativeName>
        <fullName evidence="8 11">rRNA (uridine-2'-O-)-methyltransferase</fullName>
    </alternativeName>
</protein>
<evidence type="ECO:0000256" key="9">
    <source>
        <dbReference type="ARBA" id="ARBA00042745"/>
    </source>
</evidence>
<evidence type="ECO:0000256" key="8">
    <source>
        <dbReference type="ARBA" id="ARBA00041995"/>
    </source>
</evidence>
<feature type="compositionally biased region" description="Basic residues" evidence="12">
    <location>
        <begin position="21"/>
        <end position="34"/>
    </location>
</feature>
<dbReference type="InterPro" id="IPR015507">
    <property type="entry name" value="rRNA-MeTfrase_E"/>
</dbReference>
<sequence length="268" mass="28495">MGFTGQAAAGAGSGRSSAMRMKGKSGRGGAKGRGKAAGSAIEGAGGQRQLNVRLKNARSRTASSQRWLERQLNDPYVAASKREGYRSRAAFKLIEIDDKYRFLKPGQRIVDLGAAPGGWSQIAAERVGSIGGKGQVVAIDYLEMEPLAGVEHAMIDFTDPEAEPWIRGKLRDGAADAVLSDMAAPTVGHSRTDHLRIMGLAEAAAHFAGDVLAPGGTFLCKVFQGGTERDLLDFLKQRFQTVRHVKPPASRADSAELYVLATGFKGRG</sequence>
<evidence type="ECO:0000313" key="14">
    <source>
        <dbReference type="EMBL" id="AHB47893.1"/>
    </source>
</evidence>
<feature type="binding site" evidence="11">
    <location>
        <position position="181"/>
    </location>
    <ligand>
        <name>S-adenosyl-L-methionine</name>
        <dbReference type="ChEBI" id="CHEBI:59789"/>
    </ligand>
</feature>
<dbReference type="EC" id="2.1.1.166" evidence="6 11"/>
<keyword evidence="11" id="KW-0963">Cytoplasm</keyword>
<feature type="active site" description="Proton acceptor" evidence="11">
    <location>
        <position position="221"/>
    </location>
</feature>
<dbReference type="InterPro" id="IPR029063">
    <property type="entry name" value="SAM-dependent_MTases_sf"/>
</dbReference>
<feature type="binding site" evidence="11">
    <location>
        <position position="140"/>
    </location>
    <ligand>
        <name>S-adenosyl-L-methionine</name>
        <dbReference type="ChEBI" id="CHEBI:59789"/>
    </ligand>
</feature>
<comment type="similarity">
    <text evidence="11">Belongs to the class I-like SAM-binding methyltransferase superfamily. RNA methyltransferase RlmE family.</text>
</comment>
<dbReference type="InterPro" id="IPR050082">
    <property type="entry name" value="RNA_methyltr_RlmE"/>
</dbReference>
<feature type="compositionally biased region" description="Low complexity" evidence="12">
    <location>
        <begin position="7"/>
        <end position="20"/>
    </location>
</feature>
<dbReference type="PANTHER" id="PTHR10920:SF18">
    <property type="entry name" value="RRNA METHYLTRANSFERASE 2, MITOCHONDRIAL"/>
    <property type="match status" value="1"/>
</dbReference>
<dbReference type="GO" id="GO:0005737">
    <property type="term" value="C:cytoplasm"/>
    <property type="evidence" value="ECO:0007669"/>
    <property type="project" value="UniProtKB-SubCell"/>
</dbReference>
<dbReference type="PATRIC" id="fig|1029756.8.peg.1072"/>
<dbReference type="Proteomes" id="UP000018542">
    <property type="component" value="Chromosome"/>
</dbReference>
<dbReference type="HAMAP" id="MF_01547">
    <property type="entry name" value="RNA_methyltr_E"/>
    <property type="match status" value="1"/>
</dbReference>
<comment type="catalytic activity">
    <reaction evidence="10 11">
        <text>uridine(2552) in 23S rRNA + S-adenosyl-L-methionine = 2'-O-methyluridine(2552) in 23S rRNA + S-adenosyl-L-homocysteine + H(+)</text>
        <dbReference type="Rhea" id="RHEA:42720"/>
        <dbReference type="Rhea" id="RHEA-COMP:10202"/>
        <dbReference type="Rhea" id="RHEA-COMP:10203"/>
        <dbReference type="ChEBI" id="CHEBI:15378"/>
        <dbReference type="ChEBI" id="CHEBI:57856"/>
        <dbReference type="ChEBI" id="CHEBI:59789"/>
        <dbReference type="ChEBI" id="CHEBI:65315"/>
        <dbReference type="ChEBI" id="CHEBI:74478"/>
        <dbReference type="EC" id="2.1.1.166"/>
    </reaction>
</comment>
<accession>V5SBJ2</accession>
<comment type="function">
    <text evidence="5 11">Specifically methylates the uridine in position 2552 of 23S rRNA at the 2'-O position of the ribose in the fully assembled 50S ribosomal subunit.</text>
</comment>
<dbReference type="AlphaFoldDB" id="V5SBJ2"/>
<keyword evidence="3 11" id="KW-0808">Transferase</keyword>
<evidence type="ECO:0000256" key="5">
    <source>
        <dbReference type="ARBA" id="ARBA00037569"/>
    </source>
</evidence>
<comment type="subcellular location">
    <subcellularLocation>
        <location evidence="11">Cytoplasm</location>
    </subcellularLocation>
</comment>
<dbReference type="InterPro" id="IPR002877">
    <property type="entry name" value="RNA_MeTrfase_FtsJ_dom"/>
</dbReference>
<keyword evidence="1 11" id="KW-0698">rRNA processing</keyword>
<evidence type="ECO:0000256" key="10">
    <source>
        <dbReference type="ARBA" id="ARBA00048970"/>
    </source>
</evidence>
<evidence type="ECO:0000256" key="4">
    <source>
        <dbReference type="ARBA" id="ARBA00022691"/>
    </source>
</evidence>
<feature type="region of interest" description="Disordered" evidence="12">
    <location>
        <begin position="1"/>
        <end position="42"/>
    </location>
</feature>
<dbReference type="PANTHER" id="PTHR10920">
    <property type="entry name" value="RIBOSOMAL RNA METHYLTRANSFERASE"/>
    <property type="match status" value="1"/>
</dbReference>
<organism evidence="14 15">
    <name type="scientific">Hyphomicrobium nitrativorans NL23</name>
    <dbReference type="NCBI Taxonomy" id="1029756"/>
    <lineage>
        <taxon>Bacteria</taxon>
        <taxon>Pseudomonadati</taxon>
        <taxon>Pseudomonadota</taxon>
        <taxon>Alphaproteobacteria</taxon>
        <taxon>Hyphomicrobiales</taxon>
        <taxon>Hyphomicrobiaceae</taxon>
        <taxon>Hyphomicrobium</taxon>
    </lineage>
</organism>
<dbReference type="HOGENOM" id="CLU_009422_4_0_5"/>
<dbReference type="Pfam" id="PF01728">
    <property type="entry name" value="FtsJ"/>
    <property type="match status" value="1"/>
</dbReference>
<feature type="binding site" evidence="11">
    <location>
        <position position="156"/>
    </location>
    <ligand>
        <name>S-adenosyl-L-methionine</name>
        <dbReference type="ChEBI" id="CHEBI:59789"/>
    </ligand>
</feature>
<keyword evidence="4 11" id="KW-0949">S-adenosyl-L-methionine</keyword>
<evidence type="ECO:0000259" key="13">
    <source>
        <dbReference type="Pfam" id="PF01728"/>
    </source>
</evidence>
<name>V5SBJ2_9HYPH</name>
<evidence type="ECO:0000256" key="7">
    <source>
        <dbReference type="ARBA" id="ARBA00041129"/>
    </source>
</evidence>
<dbReference type="CDD" id="cd02440">
    <property type="entry name" value="AdoMet_MTases"/>
    <property type="match status" value="1"/>
</dbReference>
<keyword evidence="2 11" id="KW-0489">Methyltransferase</keyword>
<feature type="binding site" evidence="11">
    <location>
        <position position="117"/>
    </location>
    <ligand>
        <name>S-adenosyl-L-methionine</name>
        <dbReference type="ChEBI" id="CHEBI:59789"/>
    </ligand>
</feature>
<evidence type="ECO:0000256" key="6">
    <source>
        <dbReference type="ARBA" id="ARBA00038861"/>
    </source>
</evidence>
<feature type="binding site" evidence="11">
    <location>
        <position position="119"/>
    </location>
    <ligand>
        <name>S-adenosyl-L-methionine</name>
        <dbReference type="ChEBI" id="CHEBI:59789"/>
    </ligand>
</feature>
<evidence type="ECO:0000256" key="1">
    <source>
        <dbReference type="ARBA" id="ARBA00022552"/>
    </source>
</evidence>
<keyword evidence="15" id="KW-1185">Reference proteome</keyword>
<dbReference type="KEGG" id="hni:W911_05085"/>
<feature type="domain" description="Ribosomal RNA methyltransferase FtsJ" evidence="13">
    <location>
        <begin position="85"/>
        <end position="264"/>
    </location>
</feature>
<evidence type="ECO:0000256" key="12">
    <source>
        <dbReference type="SAM" id="MobiDB-lite"/>
    </source>
</evidence>
<evidence type="ECO:0000313" key="15">
    <source>
        <dbReference type="Proteomes" id="UP000018542"/>
    </source>
</evidence>
<dbReference type="EMBL" id="CP006912">
    <property type="protein sequence ID" value="AHB47893.1"/>
    <property type="molecule type" value="Genomic_DNA"/>
</dbReference>
<proteinExistence type="inferred from homology"/>
<dbReference type="Gene3D" id="3.40.50.150">
    <property type="entry name" value="Vaccinia Virus protein VP39"/>
    <property type="match status" value="1"/>
</dbReference>
<dbReference type="SUPFAM" id="SSF53335">
    <property type="entry name" value="S-adenosyl-L-methionine-dependent methyltransferases"/>
    <property type="match status" value="1"/>
</dbReference>
<evidence type="ECO:0000256" key="2">
    <source>
        <dbReference type="ARBA" id="ARBA00022603"/>
    </source>
</evidence>
<evidence type="ECO:0000256" key="3">
    <source>
        <dbReference type="ARBA" id="ARBA00022679"/>
    </source>
</evidence>
<gene>
    <name evidence="11" type="primary">rlmE</name>
    <name evidence="11" type="synonym">ftsJ</name>
    <name evidence="11" type="synonym">rrmJ</name>
    <name evidence="14" type="ORF">W911_05085</name>
</gene>
<dbReference type="STRING" id="1029756.W911_05085"/>
<dbReference type="GO" id="GO:0008650">
    <property type="term" value="F:rRNA (uridine-2'-O-)-methyltransferase activity"/>
    <property type="evidence" value="ECO:0007669"/>
    <property type="project" value="UniProtKB-UniRule"/>
</dbReference>
<reference evidence="14 15" key="1">
    <citation type="journal article" date="2014" name="Genome Announc.">
        <title>Complete Genome Sequence of Hyphomicrobium nitrativorans Strain NL23, a Denitrifying Bacterium Isolated from Biofilm of a Methanol-Fed Denitrification System Treating Seawater at the Montreal Biodome.</title>
        <authorList>
            <person name="Martineau C."/>
            <person name="Villeneuve C."/>
            <person name="Mauffrey F."/>
            <person name="Villemur R."/>
        </authorList>
    </citation>
    <scope>NUCLEOTIDE SEQUENCE [LARGE SCALE GENOMIC DNA]</scope>
    <source>
        <strain evidence="14">NL23</strain>
    </source>
</reference>
<evidence type="ECO:0000256" key="11">
    <source>
        <dbReference type="HAMAP-Rule" id="MF_01547"/>
    </source>
</evidence>